<gene>
    <name evidence="2" type="ORF">Fcan01_10156</name>
</gene>
<protein>
    <submittedName>
        <fullName evidence="2">Uncharacterized protein</fullName>
    </submittedName>
</protein>
<sequence>MISDETLKLLVRLINLCRSSGAIPYSWDAKNHRFYFTNQSLRKTRRWLGAQLLILLYVVVRTIFVKFQSHDNNFASFNFCLSIVFALMLQSLVRAPPAFFPKKFVCLINSGLRFTQGYQANWYPNLDLSTSKWNIFTIFFFKTCSVSTFLGFLSTTWLYFVFPNMPPFPGDLFPPQNYYYYLCYLVVGLFYPCYLFMVWSTLLFGACITLVFIAGLIPILTCDFRGDRAPPTGQNIEELRHVENFTRFYRQVELIHKLFLENYAIILIPIQSLVGQYGLICNYSLISQWDGMDGATKVFLLAQFVAIQVAWYLFLTLSGWFHDNSVKVIKSWKDLRVRNEWEGKLIGKFRKSCKPMYIGYPGVFRIRYVTVLKHFQGLTRGTFRMLIALKKTK</sequence>
<feature type="transmembrane region" description="Helical" evidence="1">
    <location>
        <begin position="298"/>
        <end position="321"/>
    </location>
</feature>
<evidence type="ECO:0000256" key="1">
    <source>
        <dbReference type="SAM" id="Phobius"/>
    </source>
</evidence>
<dbReference type="AlphaFoldDB" id="A0A226E7V7"/>
<dbReference type="Proteomes" id="UP000198287">
    <property type="component" value="Unassembled WGS sequence"/>
</dbReference>
<organism evidence="2 3">
    <name type="scientific">Folsomia candida</name>
    <name type="common">Springtail</name>
    <dbReference type="NCBI Taxonomy" id="158441"/>
    <lineage>
        <taxon>Eukaryota</taxon>
        <taxon>Metazoa</taxon>
        <taxon>Ecdysozoa</taxon>
        <taxon>Arthropoda</taxon>
        <taxon>Hexapoda</taxon>
        <taxon>Collembola</taxon>
        <taxon>Entomobryomorpha</taxon>
        <taxon>Isotomoidea</taxon>
        <taxon>Isotomidae</taxon>
        <taxon>Proisotominae</taxon>
        <taxon>Folsomia</taxon>
    </lineage>
</organism>
<dbReference type="EMBL" id="LNIX01000005">
    <property type="protein sequence ID" value="OXA53408.1"/>
    <property type="molecule type" value="Genomic_DNA"/>
</dbReference>
<accession>A0A226E7V7</accession>
<feature type="transmembrane region" description="Helical" evidence="1">
    <location>
        <begin position="74"/>
        <end position="93"/>
    </location>
</feature>
<keyword evidence="3" id="KW-1185">Reference proteome</keyword>
<keyword evidence="1" id="KW-0472">Membrane</keyword>
<proteinExistence type="predicted"/>
<keyword evidence="1" id="KW-0812">Transmembrane</keyword>
<reference evidence="2 3" key="1">
    <citation type="submission" date="2015-12" db="EMBL/GenBank/DDBJ databases">
        <title>The genome of Folsomia candida.</title>
        <authorList>
            <person name="Faddeeva A."/>
            <person name="Derks M.F."/>
            <person name="Anvar Y."/>
            <person name="Smit S."/>
            <person name="Van Straalen N."/>
            <person name="Roelofs D."/>
        </authorList>
    </citation>
    <scope>NUCLEOTIDE SEQUENCE [LARGE SCALE GENOMIC DNA]</scope>
    <source>
        <strain evidence="2 3">VU population</strain>
        <tissue evidence="2">Whole body</tissue>
    </source>
</reference>
<evidence type="ECO:0000313" key="2">
    <source>
        <dbReference type="EMBL" id="OXA53408.1"/>
    </source>
</evidence>
<name>A0A226E7V7_FOLCA</name>
<evidence type="ECO:0000313" key="3">
    <source>
        <dbReference type="Proteomes" id="UP000198287"/>
    </source>
</evidence>
<feature type="transmembrane region" description="Helical" evidence="1">
    <location>
        <begin position="263"/>
        <end position="286"/>
    </location>
</feature>
<feature type="transmembrane region" description="Helical" evidence="1">
    <location>
        <begin position="178"/>
        <end position="197"/>
    </location>
</feature>
<comment type="caution">
    <text evidence="2">The sequence shown here is derived from an EMBL/GenBank/DDBJ whole genome shotgun (WGS) entry which is preliminary data.</text>
</comment>
<feature type="transmembrane region" description="Helical" evidence="1">
    <location>
        <begin position="135"/>
        <end position="158"/>
    </location>
</feature>
<feature type="transmembrane region" description="Helical" evidence="1">
    <location>
        <begin position="47"/>
        <end position="68"/>
    </location>
</feature>
<keyword evidence="1" id="KW-1133">Transmembrane helix</keyword>
<feature type="transmembrane region" description="Helical" evidence="1">
    <location>
        <begin position="202"/>
        <end position="221"/>
    </location>
</feature>